<dbReference type="PROSITE" id="PS51257">
    <property type="entry name" value="PROKAR_LIPOPROTEIN"/>
    <property type="match status" value="1"/>
</dbReference>
<comment type="caution">
    <text evidence="2">The sequence shown here is derived from an EMBL/GenBank/DDBJ whole genome shotgun (WGS) entry which is preliminary data.</text>
</comment>
<accession>A0A7W7B4R5</accession>
<dbReference type="RefSeq" id="WP_184071945.1">
    <property type="nucleotide sequence ID" value="NZ_JACHNZ010000069.1"/>
</dbReference>
<sequence length="58" mass="6416">MRILVPIAMALTAGCTENMQASEPYDEILQHESANGMPQSETEVPEKEYEVPEAGTYD</sequence>
<evidence type="ECO:0000313" key="2">
    <source>
        <dbReference type="EMBL" id="MBB4633914.1"/>
    </source>
</evidence>
<gene>
    <name evidence="2" type="ORF">GGQ98_003572</name>
</gene>
<feature type="region of interest" description="Disordered" evidence="1">
    <location>
        <begin position="30"/>
        <end position="58"/>
    </location>
</feature>
<dbReference type="AlphaFoldDB" id="A0A7W7B4R5"/>
<protein>
    <submittedName>
        <fullName evidence="2">Uncharacterized protein</fullName>
    </submittedName>
</protein>
<evidence type="ECO:0000256" key="1">
    <source>
        <dbReference type="SAM" id="MobiDB-lite"/>
    </source>
</evidence>
<proteinExistence type="predicted"/>
<name>A0A7W7B4R5_9SPHN</name>
<dbReference type="Proteomes" id="UP000566324">
    <property type="component" value="Unassembled WGS sequence"/>
</dbReference>
<dbReference type="EMBL" id="JACHNZ010000069">
    <property type="protein sequence ID" value="MBB4633914.1"/>
    <property type="molecule type" value="Genomic_DNA"/>
</dbReference>
<reference evidence="2 3" key="1">
    <citation type="submission" date="2020-08" db="EMBL/GenBank/DDBJ databases">
        <title>Genomic Encyclopedia of Type Strains, Phase IV (KMG-IV): sequencing the most valuable type-strain genomes for metagenomic binning, comparative biology and taxonomic classification.</title>
        <authorList>
            <person name="Goeker M."/>
        </authorList>
    </citation>
    <scope>NUCLEOTIDE SEQUENCE [LARGE SCALE GENOMIC DNA]</scope>
    <source>
        <strain evidence="2 3">DSM 17328</strain>
    </source>
</reference>
<organism evidence="2 3">
    <name type="scientific">Sphingosinicella soli</name>
    <dbReference type="NCBI Taxonomy" id="333708"/>
    <lineage>
        <taxon>Bacteria</taxon>
        <taxon>Pseudomonadati</taxon>
        <taxon>Pseudomonadota</taxon>
        <taxon>Alphaproteobacteria</taxon>
        <taxon>Sphingomonadales</taxon>
        <taxon>Sphingosinicellaceae</taxon>
        <taxon>Sphingosinicella</taxon>
    </lineage>
</organism>
<feature type="compositionally biased region" description="Polar residues" evidence="1">
    <location>
        <begin position="32"/>
        <end position="42"/>
    </location>
</feature>
<keyword evidence="3" id="KW-1185">Reference proteome</keyword>
<evidence type="ECO:0000313" key="3">
    <source>
        <dbReference type="Proteomes" id="UP000566324"/>
    </source>
</evidence>